<evidence type="ECO:0000256" key="1">
    <source>
        <dbReference type="ARBA" id="ARBA00005724"/>
    </source>
</evidence>
<feature type="region of interest" description="Disordered" evidence="2">
    <location>
        <begin position="517"/>
        <end position="537"/>
    </location>
</feature>
<evidence type="ECO:0000256" key="2">
    <source>
        <dbReference type="SAM" id="MobiDB-lite"/>
    </source>
</evidence>
<dbReference type="Pfam" id="PF10363">
    <property type="entry name" value="RTP1_C1"/>
    <property type="match status" value="1"/>
</dbReference>
<comment type="similarity">
    <text evidence="1">Belongs to the Tango6 family.</text>
</comment>
<gene>
    <name evidence="4" type="ORF">BDY21DRAFT_135693</name>
</gene>
<protein>
    <recommendedName>
        <fullName evidence="3">RNA polymerase II assembly factor Rtp1 C-terminal domain-containing protein</fullName>
    </recommendedName>
</protein>
<dbReference type="PANTHER" id="PTHR20959:SF1">
    <property type="entry name" value="TRANSPORT AND GOLGI ORGANIZATION PROTEIN 6 HOMOLOG"/>
    <property type="match status" value="1"/>
</dbReference>
<proteinExistence type="inferred from homology"/>
<dbReference type="GO" id="GO:0009306">
    <property type="term" value="P:protein secretion"/>
    <property type="evidence" value="ECO:0007669"/>
    <property type="project" value="TreeGrafter"/>
</dbReference>
<dbReference type="InterPro" id="IPR016024">
    <property type="entry name" value="ARM-type_fold"/>
</dbReference>
<dbReference type="EMBL" id="MU001672">
    <property type="protein sequence ID" value="KAF2460935.1"/>
    <property type="molecule type" value="Genomic_DNA"/>
</dbReference>
<feature type="domain" description="RNA polymerase II assembly factor Rtp1 C-terminal" evidence="3">
    <location>
        <begin position="658"/>
        <end position="785"/>
    </location>
</feature>
<dbReference type="InterPro" id="IPR039600">
    <property type="entry name" value="TANGO6/Rtp1"/>
</dbReference>
<dbReference type="Proteomes" id="UP000799766">
    <property type="component" value="Unassembled WGS sequence"/>
</dbReference>
<reference evidence="4" key="1">
    <citation type="journal article" date="2020" name="Stud. Mycol.">
        <title>101 Dothideomycetes genomes: a test case for predicting lifestyles and emergence of pathogens.</title>
        <authorList>
            <person name="Haridas S."/>
            <person name="Albert R."/>
            <person name="Binder M."/>
            <person name="Bloem J."/>
            <person name="Labutti K."/>
            <person name="Salamov A."/>
            <person name="Andreopoulos B."/>
            <person name="Baker S."/>
            <person name="Barry K."/>
            <person name="Bills G."/>
            <person name="Bluhm B."/>
            <person name="Cannon C."/>
            <person name="Castanera R."/>
            <person name="Culley D."/>
            <person name="Daum C."/>
            <person name="Ezra D."/>
            <person name="Gonzalez J."/>
            <person name="Henrissat B."/>
            <person name="Kuo A."/>
            <person name="Liang C."/>
            <person name="Lipzen A."/>
            <person name="Lutzoni F."/>
            <person name="Magnuson J."/>
            <person name="Mondo S."/>
            <person name="Nolan M."/>
            <person name="Ohm R."/>
            <person name="Pangilinan J."/>
            <person name="Park H.-J."/>
            <person name="Ramirez L."/>
            <person name="Alfaro M."/>
            <person name="Sun H."/>
            <person name="Tritt A."/>
            <person name="Yoshinaga Y."/>
            <person name="Zwiers L.-H."/>
            <person name="Turgeon B."/>
            <person name="Goodwin S."/>
            <person name="Spatafora J."/>
            <person name="Crous P."/>
            <person name="Grigoriev I."/>
        </authorList>
    </citation>
    <scope>NUCLEOTIDE SEQUENCE</scope>
    <source>
        <strain evidence="4">ATCC 16933</strain>
    </source>
</reference>
<dbReference type="OrthoDB" id="39591at2759"/>
<sequence>MGDEFATRRRNNQALEYDNLSTITVYALLDVLSYVGIQPFLSSGVRPVRRPRPVIKTDALKATFNSPYGMKVAENLVMALSTLLRDVLEGIQGHVQDRIYLDLICGAAELAFSPQYEGETSLTFRRIFDDIAESTTTSNLLLTLTCLLRPDTPPWLRPELGNRLTLISLRPHGVRHIIDFVSTPHARLLDGQQQKPSEGPAVTLEALGQVSQILSSPPSMPSQEYFTRLAPQLLQMLDGADGQELVKAAAFIIGKGILGKRSLGAPGATGWEIFATPMLTSIGPDARQQHGNETIVTEIKLRQALRRMNALIISHPNPGLTKRLVGSILLPLWGLLLYSNGKGLDQFWTNSAKYLLETYVKLSAGLPQLQLLADNIIWDGPLEWTYGRGTEGGIELRGRQDRTGMPIGIDIMDKVTQVDLSIATYLSLLSAGNVDNVTLGSLFVAGTKKWLIQDKSSDRTYNASLLSPDERHDPLETLIVAKFVQGMLDKFKSQIVAQPINIIGLINQILEHHIEEASQRHSRQSKNNRQGGPTYAGLSEIVHGNATRCQQELESEAATAEEEGDDLAIIALSLLNAVITASSFQRTPEVTALLNGTVSVLEHISTTSASASSPSLISAAADLKALITSPPTSTRPKPPLAAAVDLTTTTAGDELTAALTTIQTPSIAPALRGAALRTIESLVRSPSSGPVIDVPGTTLLFLRAALPDRDPFVYTAAIRALVALGAAVGVDAGGFVARRVLDAFVDPAEESVGDARGGRGEESEETAGLDGRLRAGEVLGGIVEEVTAGSGPAARASGVGMPASFVATVQRIASACLLVASRRGQRKKTLAVRQKHARRAAQKQKDLRTAWGDIEPPSDPALDLKSASSSEDEHDEESRLPEADRETFVRILASWSDTGLEEDVRLRASALSILSSCLTTPVALAYLKPSTARAAAELSLAVLSLETGAERAILRRAAVLVLLALVKGADGALENGCAGDVEVQVAEVPWAEVERVVTWKEEEDEDELVRGHIEVLREGLETWRVKRAFGMRAAEEGGVIEMEGIRLGGGIARFNGKEIQGLSIGLGEDNSSITSREMLVEEVEE</sequence>
<dbReference type="PANTHER" id="PTHR20959">
    <property type="entry name" value="TRANSPORT AND GOLGI ORGANIZATION PROTEIN 6 FAMILY MEMBER"/>
    <property type="match status" value="1"/>
</dbReference>
<evidence type="ECO:0000313" key="4">
    <source>
        <dbReference type="EMBL" id="KAF2460935.1"/>
    </source>
</evidence>
<keyword evidence="5" id="KW-1185">Reference proteome</keyword>
<name>A0A6A6PAG4_9PEZI</name>
<dbReference type="AlphaFoldDB" id="A0A6A6PAG4"/>
<accession>A0A6A6PAG4</accession>
<dbReference type="SUPFAM" id="SSF48371">
    <property type="entry name" value="ARM repeat"/>
    <property type="match status" value="1"/>
</dbReference>
<feature type="region of interest" description="Disordered" evidence="2">
    <location>
        <begin position="835"/>
        <end position="882"/>
    </location>
</feature>
<evidence type="ECO:0000313" key="5">
    <source>
        <dbReference type="Proteomes" id="UP000799766"/>
    </source>
</evidence>
<organism evidence="4 5">
    <name type="scientific">Lineolata rhizophorae</name>
    <dbReference type="NCBI Taxonomy" id="578093"/>
    <lineage>
        <taxon>Eukaryota</taxon>
        <taxon>Fungi</taxon>
        <taxon>Dikarya</taxon>
        <taxon>Ascomycota</taxon>
        <taxon>Pezizomycotina</taxon>
        <taxon>Dothideomycetes</taxon>
        <taxon>Dothideomycetes incertae sedis</taxon>
        <taxon>Lineolatales</taxon>
        <taxon>Lineolataceae</taxon>
        <taxon>Lineolata</taxon>
    </lineage>
</organism>
<evidence type="ECO:0000259" key="3">
    <source>
        <dbReference type="Pfam" id="PF10363"/>
    </source>
</evidence>
<dbReference type="InterPro" id="IPR019451">
    <property type="entry name" value="Rtp1_C1"/>
</dbReference>